<dbReference type="PANTHER" id="PTHR30151:SF0">
    <property type="entry name" value="ABC TRANSPORTER PERMEASE PROTEIN MJ0413-RELATED"/>
    <property type="match status" value="1"/>
</dbReference>
<name>A0ABS7FZJ3_9ACTN</name>
<feature type="domain" description="ABC transmembrane type-1" evidence="9">
    <location>
        <begin position="59"/>
        <end position="243"/>
    </location>
</feature>
<feature type="transmembrane region" description="Helical" evidence="7">
    <location>
        <begin position="97"/>
        <end position="120"/>
    </location>
</feature>
<evidence type="ECO:0000256" key="2">
    <source>
        <dbReference type="ARBA" id="ARBA00022448"/>
    </source>
</evidence>
<keyword evidence="6 7" id="KW-0472">Membrane</keyword>
<feature type="signal peptide" evidence="8">
    <location>
        <begin position="1"/>
        <end position="31"/>
    </location>
</feature>
<keyword evidence="4 7" id="KW-0812">Transmembrane</keyword>
<sequence length="255" mass="25536">MSRLLARCGPLLAVLAVLGAWWAAAATGALADPFVLPAPGAVARAAAALWRDGTLPHELGVTLGRTLAAFALALAAGAAMGLAMGRSATARAALRPLVGLGFATPKIALFPALVILLGLGSGAKVALGFAEAVFPIAAATAAAASQVPVPLVWSARAAGASRAAVALRVVLPAALPGLLSGARIGLVGAVIGVYIGEMVASSDGLGHLMVAGWRQLETDRLYVSVAAVSLLGFALDALLLLARRRLLRWAPEQAA</sequence>
<dbReference type="SUPFAM" id="SSF161098">
    <property type="entry name" value="MetI-like"/>
    <property type="match status" value="1"/>
</dbReference>
<accession>A0ABS7FZJ3</accession>
<feature type="transmembrane region" description="Helical" evidence="7">
    <location>
        <begin position="132"/>
        <end position="153"/>
    </location>
</feature>
<evidence type="ECO:0000256" key="1">
    <source>
        <dbReference type="ARBA" id="ARBA00004651"/>
    </source>
</evidence>
<evidence type="ECO:0000256" key="8">
    <source>
        <dbReference type="SAM" id="SignalP"/>
    </source>
</evidence>
<comment type="similarity">
    <text evidence="7">Belongs to the binding-protein-dependent transport system permease family.</text>
</comment>
<evidence type="ECO:0000256" key="6">
    <source>
        <dbReference type="ARBA" id="ARBA00023136"/>
    </source>
</evidence>
<dbReference type="PANTHER" id="PTHR30151">
    <property type="entry name" value="ALKANE SULFONATE ABC TRANSPORTER-RELATED, MEMBRANE SUBUNIT"/>
    <property type="match status" value="1"/>
</dbReference>
<dbReference type="InterPro" id="IPR000515">
    <property type="entry name" value="MetI-like"/>
</dbReference>
<feature type="chain" id="PRO_5045914763" evidence="8">
    <location>
        <begin position="32"/>
        <end position="255"/>
    </location>
</feature>
<keyword evidence="2 7" id="KW-0813">Transport</keyword>
<keyword evidence="11" id="KW-1185">Reference proteome</keyword>
<evidence type="ECO:0000259" key="9">
    <source>
        <dbReference type="PROSITE" id="PS50928"/>
    </source>
</evidence>
<comment type="caution">
    <text evidence="10">The sequence shown here is derived from an EMBL/GenBank/DDBJ whole genome shotgun (WGS) entry which is preliminary data.</text>
</comment>
<dbReference type="EMBL" id="JAIBOA010000019">
    <property type="protein sequence ID" value="MBW8485869.1"/>
    <property type="molecule type" value="Genomic_DNA"/>
</dbReference>
<protein>
    <submittedName>
        <fullName evidence="10">ABC transporter permease subunit</fullName>
    </submittedName>
</protein>
<proteinExistence type="inferred from homology"/>
<dbReference type="PROSITE" id="PS50928">
    <property type="entry name" value="ABC_TM1"/>
    <property type="match status" value="1"/>
</dbReference>
<comment type="subcellular location">
    <subcellularLocation>
        <location evidence="1 7">Cell membrane</location>
        <topology evidence="1 7">Multi-pass membrane protein</topology>
    </subcellularLocation>
</comment>
<evidence type="ECO:0000256" key="3">
    <source>
        <dbReference type="ARBA" id="ARBA00022475"/>
    </source>
</evidence>
<evidence type="ECO:0000256" key="5">
    <source>
        <dbReference type="ARBA" id="ARBA00022989"/>
    </source>
</evidence>
<keyword evidence="8" id="KW-0732">Signal</keyword>
<feature type="transmembrane region" description="Helical" evidence="7">
    <location>
        <begin position="165"/>
        <end position="195"/>
    </location>
</feature>
<dbReference type="Gene3D" id="1.10.3720.10">
    <property type="entry name" value="MetI-like"/>
    <property type="match status" value="1"/>
</dbReference>
<feature type="transmembrane region" description="Helical" evidence="7">
    <location>
        <begin position="67"/>
        <end position="85"/>
    </location>
</feature>
<evidence type="ECO:0000256" key="4">
    <source>
        <dbReference type="ARBA" id="ARBA00022692"/>
    </source>
</evidence>
<dbReference type="RefSeq" id="WP_220169111.1">
    <property type="nucleotide sequence ID" value="NZ_JAIBOA010000019.1"/>
</dbReference>
<dbReference type="Pfam" id="PF00528">
    <property type="entry name" value="BPD_transp_1"/>
    <property type="match status" value="1"/>
</dbReference>
<evidence type="ECO:0000256" key="7">
    <source>
        <dbReference type="RuleBase" id="RU363032"/>
    </source>
</evidence>
<feature type="transmembrane region" description="Helical" evidence="7">
    <location>
        <begin position="221"/>
        <end position="242"/>
    </location>
</feature>
<evidence type="ECO:0000313" key="10">
    <source>
        <dbReference type="EMBL" id="MBW8485869.1"/>
    </source>
</evidence>
<dbReference type="InterPro" id="IPR035906">
    <property type="entry name" value="MetI-like_sf"/>
</dbReference>
<reference evidence="10 11" key="1">
    <citation type="submission" date="2021-07" db="EMBL/GenBank/DDBJ databases">
        <title>Actinomadura sp. PM05-2 isolated from lichen.</title>
        <authorList>
            <person name="Somphong A."/>
            <person name="Phongsopitanun W."/>
            <person name="Tanasupawat S."/>
            <person name="Peongsungnone V."/>
        </authorList>
    </citation>
    <scope>NUCLEOTIDE SEQUENCE [LARGE SCALE GENOMIC DNA]</scope>
    <source>
        <strain evidence="10 11">PM05-2</strain>
    </source>
</reference>
<dbReference type="Proteomes" id="UP000774570">
    <property type="component" value="Unassembled WGS sequence"/>
</dbReference>
<keyword evidence="5 7" id="KW-1133">Transmembrane helix</keyword>
<organism evidence="10 11">
    <name type="scientific">Actinomadura parmotrematis</name>
    <dbReference type="NCBI Taxonomy" id="2864039"/>
    <lineage>
        <taxon>Bacteria</taxon>
        <taxon>Bacillati</taxon>
        <taxon>Actinomycetota</taxon>
        <taxon>Actinomycetes</taxon>
        <taxon>Streptosporangiales</taxon>
        <taxon>Thermomonosporaceae</taxon>
        <taxon>Actinomadura</taxon>
    </lineage>
</organism>
<keyword evidence="3" id="KW-1003">Cell membrane</keyword>
<evidence type="ECO:0000313" key="11">
    <source>
        <dbReference type="Proteomes" id="UP000774570"/>
    </source>
</evidence>
<gene>
    <name evidence="10" type="ORF">K1Y72_26055</name>
</gene>